<evidence type="ECO:0000313" key="7">
    <source>
        <dbReference type="EMBL" id="RQM38705.1"/>
    </source>
</evidence>
<keyword evidence="3 6" id="KW-0326">Glycosidase</keyword>
<feature type="active site" description="Nucleophile" evidence="4">
    <location>
        <position position="361"/>
    </location>
</feature>
<reference evidence="7 8" key="1">
    <citation type="submission" date="2018-10" db="EMBL/GenBank/DDBJ databases">
        <title>Draft genome sequence for the type isolate of Erwinia psidii, agent causal of bacterial blight in guava (Psidium guajava) and wilt and die-back of Eucalyptus spp.</title>
        <authorList>
            <person name="Hermenegildo P.S."/>
            <person name="Santos S.A."/>
            <person name="Guimaraes L.M.S."/>
            <person name="Vidigal P.M.P."/>
            <person name="Pereira I.C."/>
            <person name="Badel J.L."/>
            <person name="Alfenas-Zerbini P."/>
            <person name="Ferreira M.A.S.V."/>
            <person name="Alfenas A.C."/>
        </authorList>
    </citation>
    <scope>NUCLEOTIDE SEQUENCE [LARGE SCALE GENOMIC DNA]</scope>
    <source>
        <strain evidence="7 8">IBSBF 435</strain>
    </source>
</reference>
<evidence type="ECO:0000256" key="1">
    <source>
        <dbReference type="ARBA" id="ARBA00010838"/>
    </source>
</evidence>
<comment type="similarity">
    <text evidence="1 5">Belongs to the glycosyl hydrolase 1 family.</text>
</comment>
<dbReference type="InterPro" id="IPR017853">
    <property type="entry name" value="GH"/>
</dbReference>
<gene>
    <name evidence="7" type="ORF">EB241_08440</name>
</gene>
<dbReference type="InterPro" id="IPR001360">
    <property type="entry name" value="Glyco_hydro_1"/>
</dbReference>
<dbReference type="PANTHER" id="PTHR10353">
    <property type="entry name" value="GLYCOSYL HYDROLASE"/>
    <property type="match status" value="1"/>
</dbReference>
<dbReference type="InterPro" id="IPR018120">
    <property type="entry name" value="Glyco_hydro_1_AS"/>
</dbReference>
<dbReference type="GO" id="GO:0008706">
    <property type="term" value="F:6-phospho-beta-glucosidase activity"/>
    <property type="evidence" value="ECO:0007669"/>
    <property type="project" value="UniProtKB-EC"/>
</dbReference>
<comment type="caution">
    <text evidence="7">The sequence shown here is derived from an EMBL/GenBank/DDBJ whole genome shotgun (WGS) entry which is preliminary data.</text>
</comment>
<dbReference type="PROSITE" id="PS00653">
    <property type="entry name" value="GLYCOSYL_HYDROL_F1_2"/>
    <property type="match status" value="1"/>
</dbReference>
<dbReference type="AlphaFoldDB" id="A0A3N6V0W5"/>
<evidence type="ECO:0000256" key="2">
    <source>
        <dbReference type="ARBA" id="ARBA00022801"/>
    </source>
</evidence>
<protein>
    <submittedName>
        <fullName evidence="7">6-phospho-beta-glucosidase</fullName>
        <ecNumber evidence="7">3.2.1.86</ecNumber>
    </submittedName>
</protein>
<dbReference type="Gene3D" id="3.20.20.80">
    <property type="entry name" value="Glycosidases"/>
    <property type="match status" value="1"/>
</dbReference>
<dbReference type="EMBL" id="RHHM01000005">
    <property type="protein sequence ID" value="RQM38705.1"/>
    <property type="molecule type" value="Genomic_DNA"/>
</dbReference>
<name>A0A3N6V0W5_9GAMM</name>
<dbReference type="NCBIfam" id="NF007356">
    <property type="entry name" value="PRK09852.1"/>
    <property type="match status" value="1"/>
</dbReference>
<dbReference type="EC" id="3.2.1.86" evidence="7"/>
<accession>A0A3N6V0W5</accession>
<dbReference type="RefSeq" id="WP_124232711.1">
    <property type="nucleotide sequence ID" value="NZ_RHHM01000005.1"/>
</dbReference>
<evidence type="ECO:0000256" key="5">
    <source>
        <dbReference type="RuleBase" id="RU003690"/>
    </source>
</evidence>
<dbReference type="Proteomes" id="UP000279457">
    <property type="component" value="Unassembled WGS sequence"/>
</dbReference>
<dbReference type="GO" id="GO:0016052">
    <property type="term" value="P:carbohydrate catabolic process"/>
    <property type="evidence" value="ECO:0007669"/>
    <property type="project" value="TreeGrafter"/>
</dbReference>
<dbReference type="InterPro" id="IPR033132">
    <property type="entry name" value="GH_1_N_CS"/>
</dbReference>
<dbReference type="SUPFAM" id="SSF51445">
    <property type="entry name" value="(Trans)glycosidases"/>
    <property type="match status" value="1"/>
</dbReference>
<keyword evidence="8" id="KW-1185">Reference proteome</keyword>
<sequence>MSQRFPDTFLWGGAMAANQVEGAWQEQGKGPSTSDLLPYGVFGKQVERKPGDAYIKDVAIDFYHRYPQDIQLFAEMGFNVLRISVAWSRIFPQGDEDKPCEAGLAFYDRLFDEMAKYSIQPLVTLSHFEMPWGLVKNHGGWGNRKTIDFFIRFAETVFRRYANKVKYWLTFNEINMSLHAPLTGVGLPENSSKQEIYQAIHHQLVASGLAVKACHQIVPQGKIGNMLLGGLLYPLSCKPDDMLEALQRNRDWQFFGDVQVRGCYPAYMTRFFREQGINLTITDQDKVSLNQSVDFVSFSYYMTGCVSTDADRERRRGNVLDMIPNPYLPSSEWGWQIDPQGLRLLMNILYDRYQKPLFIVENGLGARDKVEDDGSINDDYRIAYLNDHLVQVREAIDDGVEVWGYTSWGPIDLVSASRAEFSKRYGFIYVDRDDEGHGTLERKRKKSFWWYQKIIHSNGMLLT</sequence>
<dbReference type="PROSITE" id="PS00572">
    <property type="entry name" value="GLYCOSYL_HYDROL_F1_1"/>
    <property type="match status" value="1"/>
</dbReference>
<evidence type="ECO:0000256" key="3">
    <source>
        <dbReference type="ARBA" id="ARBA00023295"/>
    </source>
</evidence>
<evidence type="ECO:0000256" key="6">
    <source>
        <dbReference type="RuleBase" id="RU004468"/>
    </source>
</evidence>
<dbReference type="OrthoDB" id="9765195at2"/>
<dbReference type="Pfam" id="PF00232">
    <property type="entry name" value="Glyco_hydro_1"/>
    <property type="match status" value="1"/>
</dbReference>
<dbReference type="PANTHER" id="PTHR10353:SF122">
    <property type="entry name" value="6-PHOSPHO-BETA-GLUCOSIDASE ASCB-RELATED"/>
    <property type="match status" value="1"/>
</dbReference>
<evidence type="ECO:0000256" key="4">
    <source>
        <dbReference type="PROSITE-ProRule" id="PRU10055"/>
    </source>
</evidence>
<evidence type="ECO:0000313" key="8">
    <source>
        <dbReference type="Proteomes" id="UP000279457"/>
    </source>
</evidence>
<keyword evidence="2 6" id="KW-0378">Hydrolase</keyword>
<dbReference type="FunFam" id="3.20.20.80:FF:000004">
    <property type="entry name" value="Beta-glucosidase 6-phospho-beta-glucosidase"/>
    <property type="match status" value="1"/>
</dbReference>
<proteinExistence type="inferred from homology"/>
<organism evidence="7 8">
    <name type="scientific">Erwinia psidii</name>
    <dbReference type="NCBI Taxonomy" id="69224"/>
    <lineage>
        <taxon>Bacteria</taxon>
        <taxon>Pseudomonadati</taxon>
        <taxon>Pseudomonadota</taxon>
        <taxon>Gammaproteobacteria</taxon>
        <taxon>Enterobacterales</taxon>
        <taxon>Erwiniaceae</taxon>
        <taxon>Erwinia</taxon>
    </lineage>
</organism>
<dbReference type="PRINTS" id="PR00131">
    <property type="entry name" value="GLHYDRLASE1"/>
</dbReference>
<dbReference type="GO" id="GO:0005829">
    <property type="term" value="C:cytosol"/>
    <property type="evidence" value="ECO:0007669"/>
    <property type="project" value="TreeGrafter"/>
</dbReference>